<dbReference type="InterPro" id="IPR000792">
    <property type="entry name" value="Tscrpt_reg_LuxR_C"/>
</dbReference>
<name>A0ABS0AID9_9GAMM</name>
<comment type="caution">
    <text evidence="2">The sequence shown here is derived from an EMBL/GenBank/DDBJ whole genome shotgun (WGS) entry which is preliminary data.</text>
</comment>
<dbReference type="SMART" id="SM00421">
    <property type="entry name" value="HTH_LUXR"/>
    <property type="match status" value="1"/>
</dbReference>
<dbReference type="EMBL" id="ARXR01000023">
    <property type="protein sequence ID" value="MBF5053858.1"/>
    <property type="molecule type" value="Genomic_DNA"/>
</dbReference>
<evidence type="ECO:0000313" key="2">
    <source>
        <dbReference type="EMBL" id="MBF5053858.1"/>
    </source>
</evidence>
<dbReference type="SUPFAM" id="SSF46894">
    <property type="entry name" value="C-terminal effector domain of the bipartite response regulators"/>
    <property type="match status" value="1"/>
</dbReference>
<protein>
    <recommendedName>
        <fullName evidence="1">HTH luxR-type domain-containing protein</fullName>
    </recommendedName>
</protein>
<evidence type="ECO:0000313" key="3">
    <source>
        <dbReference type="Proteomes" id="UP000644441"/>
    </source>
</evidence>
<dbReference type="Proteomes" id="UP000644441">
    <property type="component" value="Unassembled WGS sequence"/>
</dbReference>
<sequence length="397" mass="44382">MRVQGGIMNNTRGLLASERLLDQLYFAPYEVSGWHGFLKEMVRQSGSRSARLLVMNQQADQVYSGVQVNTDDKAHKAFVDHFVNLCPWRPGLAHLPPGKFYSSYLDGICDQKTFYRSEFFNDWAKELDIHHGASGTVWQFEGQTIQMFFQRTGGQGHFRRYETDAFNALAPHIRRALRLEAIIHQQKQKQGYLEHTGRFSAFILLDANQRAVHVSEAAWRHIQDNPHALRLGKRVLLQNGEAQQRLDFLLKASFAGGTAGAPVTGGVIALPRPERSPLLLQVVPLHPDADRPLMPVPAHAALYLVDGDAEPEFDTKKLANLLGLTQAEAEIAALVAGGQTAAKIASFRRVSLHTVRSQIKSIYFKTDVSSQAQLTRLVKALPATRDRQGRSRTPFLS</sequence>
<dbReference type="InterPro" id="IPR036388">
    <property type="entry name" value="WH-like_DNA-bd_sf"/>
</dbReference>
<gene>
    <name evidence="2" type="ORF">ISO4_02460</name>
</gene>
<keyword evidence="3" id="KW-1185">Reference proteome</keyword>
<organism evidence="2 3">
    <name type="scientific">Alloalcanivorax venustensis ISO4</name>
    <dbReference type="NCBI Taxonomy" id="1177184"/>
    <lineage>
        <taxon>Bacteria</taxon>
        <taxon>Pseudomonadati</taxon>
        <taxon>Pseudomonadota</taxon>
        <taxon>Gammaproteobacteria</taxon>
        <taxon>Oceanospirillales</taxon>
        <taxon>Alcanivoracaceae</taxon>
        <taxon>Alloalcanivorax</taxon>
    </lineage>
</organism>
<accession>A0ABS0AID9</accession>
<dbReference type="InterPro" id="IPR016032">
    <property type="entry name" value="Sig_transdc_resp-reg_C-effctor"/>
</dbReference>
<reference evidence="2 3" key="1">
    <citation type="submission" date="2012-09" db="EMBL/GenBank/DDBJ databases">
        <title>Genome Sequence of alkane-degrading Bacterium Alcanivorax venustensis ISO4.</title>
        <authorList>
            <person name="Lai Q."/>
            <person name="Shao Z."/>
        </authorList>
    </citation>
    <scope>NUCLEOTIDE SEQUENCE [LARGE SCALE GENOMIC DNA]</scope>
    <source>
        <strain evidence="2 3">ISO4</strain>
    </source>
</reference>
<proteinExistence type="predicted"/>
<dbReference type="Gene3D" id="1.10.10.10">
    <property type="entry name" value="Winged helix-like DNA-binding domain superfamily/Winged helix DNA-binding domain"/>
    <property type="match status" value="1"/>
</dbReference>
<feature type="domain" description="HTH luxR-type" evidence="1">
    <location>
        <begin position="321"/>
        <end position="378"/>
    </location>
</feature>
<evidence type="ECO:0000259" key="1">
    <source>
        <dbReference type="SMART" id="SM00421"/>
    </source>
</evidence>